<dbReference type="PANTHER" id="PTHR46696">
    <property type="entry name" value="P450, PUTATIVE (EUROFUNG)-RELATED"/>
    <property type="match status" value="1"/>
</dbReference>
<evidence type="ECO:0000313" key="2">
    <source>
        <dbReference type="EMBL" id="MFD0901354.1"/>
    </source>
</evidence>
<dbReference type="RefSeq" id="WP_378298573.1">
    <property type="nucleotide sequence ID" value="NZ_JBHTJA010000020.1"/>
</dbReference>
<dbReference type="SUPFAM" id="SSF48264">
    <property type="entry name" value="Cytochrome P450"/>
    <property type="match status" value="1"/>
</dbReference>
<reference evidence="3" key="1">
    <citation type="journal article" date="2019" name="Int. J. Syst. Evol. Microbiol.">
        <title>The Global Catalogue of Microorganisms (GCM) 10K type strain sequencing project: providing services to taxonomists for standard genome sequencing and annotation.</title>
        <authorList>
            <consortium name="The Broad Institute Genomics Platform"/>
            <consortium name="The Broad Institute Genome Sequencing Center for Infectious Disease"/>
            <person name="Wu L."/>
            <person name="Ma J."/>
        </authorList>
    </citation>
    <scope>NUCLEOTIDE SEQUENCE [LARGE SCALE GENOMIC DNA]</scope>
    <source>
        <strain evidence="3">JCM 31202</strain>
    </source>
</reference>
<dbReference type="CDD" id="cd20623">
    <property type="entry name" value="CYP_unk"/>
    <property type="match status" value="1"/>
</dbReference>
<keyword evidence="3" id="KW-1185">Reference proteome</keyword>
<comment type="similarity">
    <text evidence="1">Belongs to the cytochrome P450 family.</text>
</comment>
<protein>
    <submittedName>
        <fullName evidence="2">Cytochrome P450</fullName>
    </submittedName>
</protein>
<comment type="caution">
    <text evidence="2">The sequence shown here is derived from an EMBL/GenBank/DDBJ whole genome shotgun (WGS) entry which is preliminary data.</text>
</comment>
<organism evidence="2 3">
    <name type="scientific">Actinomadura sediminis</name>
    <dbReference type="NCBI Taxonomy" id="1038904"/>
    <lineage>
        <taxon>Bacteria</taxon>
        <taxon>Bacillati</taxon>
        <taxon>Actinomycetota</taxon>
        <taxon>Actinomycetes</taxon>
        <taxon>Streptosporangiales</taxon>
        <taxon>Thermomonosporaceae</taxon>
        <taxon>Actinomadura</taxon>
    </lineage>
</organism>
<dbReference type="PANTHER" id="PTHR46696:SF1">
    <property type="entry name" value="CYTOCHROME P450 YJIB-RELATED"/>
    <property type="match status" value="1"/>
</dbReference>
<dbReference type="Proteomes" id="UP001596972">
    <property type="component" value="Unassembled WGS sequence"/>
</dbReference>
<dbReference type="Gene3D" id="1.10.630.10">
    <property type="entry name" value="Cytochrome P450"/>
    <property type="match status" value="1"/>
</dbReference>
<dbReference type="InterPro" id="IPR002397">
    <property type="entry name" value="Cyt_P450_B"/>
</dbReference>
<proteinExistence type="inferred from homology"/>
<dbReference type="InterPro" id="IPR036396">
    <property type="entry name" value="Cyt_P450_sf"/>
</dbReference>
<name>A0ABW3ELW9_9ACTN</name>
<dbReference type="PRINTS" id="PR00359">
    <property type="entry name" value="BP450"/>
</dbReference>
<evidence type="ECO:0000313" key="3">
    <source>
        <dbReference type="Proteomes" id="UP001596972"/>
    </source>
</evidence>
<accession>A0ABW3ELW9</accession>
<gene>
    <name evidence="2" type="ORF">ACFQ11_13215</name>
</gene>
<sequence>MSAAPERTKLYGPEFARDPGAVYDRLRREHGELAPVELAPGAEATLVIGYDAALEVMRDPGTFPRGGLEWQSSLPPDCPVLPIFLDRPNTLSANGPVHARLRTVITDSLARVDTFALRGYVETSADRLIDAFAGKGEADLVADYARTLPLLVFNELFGCPADIGERLLLGISGIFDGAYGGLTAEEANVLLGKAARDLVALKRERPGADVASWMMSHPAGLDDDEMAEQLTLLLGAGTEPEQNLVANGLRLLLSDDRFGGDLAGGSLPVEDALDEVLWTDPPMANFGATYPRRDLNFRGHWLPAHLPVVISYAAATTDPSRASARQAGNRAHLAFAAGPHGCPAKGQARLIASLAIERLLDRLPDLELAVPADELRWRPGPIHRALVELPVTFPAEEAR</sequence>
<dbReference type="EMBL" id="JBHTJA010000020">
    <property type="protein sequence ID" value="MFD0901354.1"/>
    <property type="molecule type" value="Genomic_DNA"/>
</dbReference>
<evidence type="ECO:0000256" key="1">
    <source>
        <dbReference type="ARBA" id="ARBA00010617"/>
    </source>
</evidence>